<dbReference type="GO" id="GO:0000270">
    <property type="term" value="P:peptidoglycan metabolic process"/>
    <property type="evidence" value="ECO:0007669"/>
    <property type="project" value="InterPro"/>
</dbReference>
<dbReference type="SUPFAM" id="SSF53955">
    <property type="entry name" value="Lysozyme-like"/>
    <property type="match status" value="1"/>
</dbReference>
<comment type="caution">
    <text evidence="4">The sequence shown here is derived from an EMBL/GenBank/DDBJ whole genome shotgun (WGS) entry which is preliminary data.</text>
</comment>
<dbReference type="RefSeq" id="WP_107031379.1">
    <property type="nucleotide sequence ID" value="NZ_CAXHPX010000001.1"/>
</dbReference>
<keyword evidence="2" id="KW-0732">Signal</keyword>
<dbReference type="AlphaFoldDB" id="A0A2V1ILU8"/>
<evidence type="ECO:0000313" key="4">
    <source>
        <dbReference type="EMBL" id="PWB03597.1"/>
    </source>
</evidence>
<organism evidence="4 5">
    <name type="scientific">Duncaniella muris</name>
    <dbReference type="NCBI Taxonomy" id="2094150"/>
    <lineage>
        <taxon>Bacteria</taxon>
        <taxon>Pseudomonadati</taxon>
        <taxon>Bacteroidota</taxon>
        <taxon>Bacteroidia</taxon>
        <taxon>Bacteroidales</taxon>
        <taxon>Muribaculaceae</taxon>
        <taxon>Duncaniella</taxon>
    </lineage>
</organism>
<dbReference type="InterPro" id="IPR000189">
    <property type="entry name" value="Transglyc_AS"/>
</dbReference>
<feature type="chain" id="PRO_5016064000" evidence="2">
    <location>
        <begin position="29"/>
        <end position="329"/>
    </location>
</feature>
<dbReference type="Gene3D" id="1.10.530.10">
    <property type="match status" value="1"/>
</dbReference>
<evidence type="ECO:0000256" key="2">
    <source>
        <dbReference type="SAM" id="SignalP"/>
    </source>
</evidence>
<dbReference type="InterPro" id="IPR008258">
    <property type="entry name" value="Transglycosylase_SLT_dom_1"/>
</dbReference>
<dbReference type="PANTHER" id="PTHR37423:SF2">
    <property type="entry name" value="MEMBRANE-BOUND LYTIC MUREIN TRANSGLYCOSYLASE C"/>
    <property type="match status" value="1"/>
</dbReference>
<dbReference type="Proteomes" id="UP000244905">
    <property type="component" value="Unassembled WGS sequence"/>
</dbReference>
<evidence type="ECO:0000259" key="3">
    <source>
        <dbReference type="Pfam" id="PF01464"/>
    </source>
</evidence>
<feature type="domain" description="Transglycosylase SLT" evidence="3">
    <location>
        <begin position="108"/>
        <end position="207"/>
    </location>
</feature>
<dbReference type="CDD" id="cd16894">
    <property type="entry name" value="MltD-like"/>
    <property type="match status" value="1"/>
</dbReference>
<dbReference type="Pfam" id="PF01464">
    <property type="entry name" value="SLT"/>
    <property type="match status" value="1"/>
</dbReference>
<accession>A0A2V1ILU8</accession>
<name>A0A2V1ILU8_9BACT</name>
<keyword evidence="5" id="KW-1185">Reference proteome</keyword>
<sequence length="329" mass="36897">MNNNKKLFLYSSVGLTFLALVASSERIAAVTSAPEAPVETQTAEFSTVVNPSIPSSVTFAGKKVDLDPTHMWERLDRELTAMTYTHGNTLLVIKRANRYFPILAPILKKNGIPSDMIYLAVIESTLNPRALSPAKAGGLWQLMPATGKEYGLEVNEDVDERYDPVKATEAASRYLKNAYAKYGNWESVAASYNGGMARISKELGSQQVDSAYDLYLADETMRYIFRMLAMKLIMENPSAYGFNLTADQLYQPIEYKVVEVNTPVDDWAAWAKKQGIDYLTLREHNPWIRSKTLPNKSGKTYKVSIPIRDSLSRSRQKVKVYNPAWVVAD</sequence>
<dbReference type="GO" id="GO:0008933">
    <property type="term" value="F:peptidoglycan lytic transglycosylase activity"/>
    <property type="evidence" value="ECO:0007669"/>
    <property type="project" value="InterPro"/>
</dbReference>
<dbReference type="GeneID" id="82525217"/>
<comment type="similarity">
    <text evidence="1">Belongs to the transglycosylase Slt family.</text>
</comment>
<dbReference type="GO" id="GO:0016020">
    <property type="term" value="C:membrane"/>
    <property type="evidence" value="ECO:0007669"/>
    <property type="project" value="InterPro"/>
</dbReference>
<evidence type="ECO:0000313" key="5">
    <source>
        <dbReference type="Proteomes" id="UP000244905"/>
    </source>
</evidence>
<dbReference type="InterPro" id="IPR023346">
    <property type="entry name" value="Lysozyme-like_dom_sf"/>
</dbReference>
<dbReference type="EMBL" id="PUEC01000004">
    <property type="protein sequence ID" value="PWB03597.1"/>
    <property type="molecule type" value="Genomic_DNA"/>
</dbReference>
<protein>
    <submittedName>
        <fullName evidence="4">Lytic transglycosylase</fullName>
    </submittedName>
</protein>
<proteinExistence type="inferred from homology"/>
<gene>
    <name evidence="4" type="ORF">C5O23_02495</name>
</gene>
<evidence type="ECO:0000256" key="1">
    <source>
        <dbReference type="ARBA" id="ARBA00007734"/>
    </source>
</evidence>
<dbReference type="PANTHER" id="PTHR37423">
    <property type="entry name" value="SOLUBLE LYTIC MUREIN TRANSGLYCOSYLASE-RELATED"/>
    <property type="match status" value="1"/>
</dbReference>
<feature type="signal peptide" evidence="2">
    <location>
        <begin position="1"/>
        <end position="28"/>
    </location>
</feature>
<dbReference type="PROSITE" id="PS00922">
    <property type="entry name" value="TRANSGLYCOSYLASE"/>
    <property type="match status" value="1"/>
</dbReference>
<reference evidence="5" key="1">
    <citation type="submission" date="2018-02" db="EMBL/GenBank/DDBJ databases">
        <authorList>
            <person name="Clavel T."/>
            <person name="Strowig T."/>
        </authorList>
    </citation>
    <scope>NUCLEOTIDE SEQUENCE [LARGE SCALE GENOMIC DNA]</scope>
    <source>
        <strain evidence="5">DSM 103720</strain>
    </source>
</reference>